<dbReference type="EMBL" id="CM011677">
    <property type="protein sequence ID" value="TMS20303.1"/>
    <property type="molecule type" value="Genomic_DNA"/>
</dbReference>
<evidence type="ECO:0000313" key="2">
    <source>
        <dbReference type="Proteomes" id="UP000793456"/>
    </source>
</evidence>
<keyword evidence="2" id="KW-1185">Reference proteome</keyword>
<sequence length="778" mass="86425">MDSPSYLPAPLASPALMVLASTAEAGRDASVPCQAPRPFGVPASVEKDLHLPFPSASYTFTSMYQRQGPMSGTFPSRDFPASLLHLHPQFTPPNLDCSTLSMLNHSGVGAFRPFSSPQEERESAVYQSAFTPAKRLKSCFPEVEGKEFDFGSPGGSLKAGEDSGRKLFSMSGLLSDGEASSSPEERKEHSKVKGLYDAQAPMCPVCQAILRPGELQDHMEQELTKLAQLQISATPVQHDHLIRTPKSLSLSLHIKREGGSPTSPPRPSEDTHSDRYQTFLRVRANRHTRLNVDDLCWCRCYVKSAPLRPHSAGAHLDCTQAVRIGKLKRRKPEDGQEGSADLAPLEDEWNERRRIQMTSIVGGFKGAVLVSTTSKECRDSDADLDVDGDDTLEYGRAQYTETDVIPCSGESSKETAVNSSSSSSTLPDSRVNLEFSKWSNDGSPSTSSGEKVDGSIAGLPKTCKNTEIETLSEDSTLTTLDALKARIRDLEKQLSKGDRFKCLICMDTYTTPLTSIQCWHVHCEECWLRTLNNVRTEACGAERPLWSREEHSDEEVDEGPRGRLWIQCVTYVCVPTGFHRKKNIQYEEENTTRNPRPGEEDGKGLNKLPMLLGATLLPVADVFSSEDLENSFSCPNESETTDKDYHFTTREAMQEGIDKGDFIENAEFSGNMYGTSKAAIEDVQAQNLICILDVDIQGVKRIKETDLNPIYISIQAPSMEILEKRLRDRQTETEESLQKRLEAARIDMELSKEPGVFDIVIINDDLERAYEEAERYPQ</sequence>
<proteinExistence type="predicted"/>
<accession>A0ACD3RNW0</accession>
<comment type="caution">
    <text evidence="1">The sequence shown here is derived from an EMBL/GenBank/DDBJ whole genome shotgun (WGS) entry which is preliminary data.</text>
</comment>
<organism evidence="1 2">
    <name type="scientific">Larimichthys crocea</name>
    <name type="common">Large yellow croaker</name>
    <name type="synonym">Pseudosciaena crocea</name>
    <dbReference type="NCBI Taxonomy" id="215358"/>
    <lineage>
        <taxon>Eukaryota</taxon>
        <taxon>Metazoa</taxon>
        <taxon>Chordata</taxon>
        <taxon>Craniata</taxon>
        <taxon>Vertebrata</taxon>
        <taxon>Euteleostomi</taxon>
        <taxon>Actinopterygii</taxon>
        <taxon>Neopterygii</taxon>
        <taxon>Teleostei</taxon>
        <taxon>Neoteleostei</taxon>
        <taxon>Acanthomorphata</taxon>
        <taxon>Eupercaria</taxon>
        <taxon>Sciaenidae</taxon>
        <taxon>Larimichthys</taxon>
    </lineage>
</organism>
<reference evidence="1" key="1">
    <citation type="submission" date="2018-11" db="EMBL/GenBank/DDBJ databases">
        <title>The sequence and de novo assembly of Larimichthys crocea genome using PacBio and Hi-C technologies.</title>
        <authorList>
            <person name="Xu P."/>
            <person name="Chen B."/>
            <person name="Zhou Z."/>
            <person name="Ke Q."/>
            <person name="Wu Y."/>
            <person name="Bai H."/>
            <person name="Pu F."/>
        </authorList>
    </citation>
    <scope>NUCLEOTIDE SEQUENCE</scope>
    <source>
        <tissue evidence="1">Muscle</tissue>
    </source>
</reference>
<protein>
    <submittedName>
        <fullName evidence="1">Uncharacterized protein</fullName>
    </submittedName>
</protein>
<evidence type="ECO:0000313" key="1">
    <source>
        <dbReference type="EMBL" id="TMS20303.1"/>
    </source>
</evidence>
<dbReference type="Proteomes" id="UP000793456">
    <property type="component" value="Chromosome IV"/>
</dbReference>
<name>A0ACD3RNW0_LARCR</name>
<gene>
    <name evidence="1" type="ORF">E3U43_006796</name>
</gene>